<proteinExistence type="predicted"/>
<dbReference type="AlphaFoldDB" id="A0A0X3PLN3"/>
<sequence>MSANRSVRDLLLPLCFGAPSTGHAEKEGKILLGVRIVGSPIFVWQPVVILASQSRLSTQTPKVETCAGRNMFVTGTVSHSGMRTWCFGDQAVVNRNNGGASTARLWRRTFMWHRMLGYIIMFLVTCRFCLENLQSSDVEQIIFFNS</sequence>
<reference evidence="1" key="1">
    <citation type="submission" date="2016-01" db="EMBL/GenBank/DDBJ databases">
        <title>Reference transcriptome for the parasite Schistocephalus solidus: insights into the molecular evolution of parasitism.</title>
        <authorList>
            <person name="Hebert F.O."/>
            <person name="Grambauer S."/>
            <person name="Barber I."/>
            <person name="Landry C.R."/>
            <person name="Aubin-Horth N."/>
        </authorList>
    </citation>
    <scope>NUCLEOTIDE SEQUENCE</scope>
</reference>
<name>A0A0X3PLN3_SCHSO</name>
<accession>A0A0X3PLN3</accession>
<evidence type="ECO:0000313" key="1">
    <source>
        <dbReference type="EMBL" id="JAP52825.1"/>
    </source>
</evidence>
<organism evidence="1">
    <name type="scientific">Schistocephalus solidus</name>
    <name type="common">Tapeworm</name>
    <dbReference type="NCBI Taxonomy" id="70667"/>
    <lineage>
        <taxon>Eukaryota</taxon>
        <taxon>Metazoa</taxon>
        <taxon>Spiralia</taxon>
        <taxon>Lophotrochozoa</taxon>
        <taxon>Platyhelminthes</taxon>
        <taxon>Cestoda</taxon>
        <taxon>Eucestoda</taxon>
        <taxon>Diphyllobothriidea</taxon>
        <taxon>Diphyllobothriidae</taxon>
        <taxon>Schistocephalus</taxon>
    </lineage>
</organism>
<gene>
    <name evidence="1" type="ORF">TR147517</name>
</gene>
<protein>
    <submittedName>
        <fullName evidence="1">Uncharacterized protein</fullName>
    </submittedName>
</protein>
<dbReference type="EMBL" id="GEEE01010400">
    <property type="protein sequence ID" value="JAP52825.1"/>
    <property type="molecule type" value="Transcribed_RNA"/>
</dbReference>